<dbReference type="AlphaFoldDB" id="A0A7U2I377"/>
<reference evidence="3" key="1">
    <citation type="journal article" date="2021" name="BMC Genomics">
        <title>Chromosome-level genome assembly and manually-curated proteome of model necrotroph Parastagonospora nodorum Sn15 reveals a genome-wide trove of candidate effector homologs, and redundancy of virulence-related functions within an accessory chromosome.</title>
        <authorList>
            <person name="Bertazzoni S."/>
            <person name="Jones D.A.B."/>
            <person name="Phan H.T."/>
            <person name="Tan K.-C."/>
            <person name="Hane J.K."/>
        </authorList>
    </citation>
    <scope>NUCLEOTIDE SEQUENCE [LARGE SCALE GENOMIC DNA]</scope>
    <source>
        <strain evidence="3">SN15 / ATCC MYA-4574 / FGSC 10173)</strain>
    </source>
</reference>
<proteinExistence type="predicted"/>
<accession>A0A7U2I377</accession>
<dbReference type="EMBL" id="CP069029">
    <property type="protein sequence ID" value="QRC97737.1"/>
    <property type="molecule type" value="Genomic_DNA"/>
</dbReference>
<dbReference type="Proteomes" id="UP000663193">
    <property type="component" value="Chromosome 7"/>
</dbReference>
<gene>
    <name evidence="2" type="ORF">JI435_085000</name>
</gene>
<evidence type="ECO:0000313" key="2">
    <source>
        <dbReference type="EMBL" id="QRC97737.1"/>
    </source>
</evidence>
<evidence type="ECO:0000256" key="1">
    <source>
        <dbReference type="SAM" id="MobiDB-lite"/>
    </source>
</evidence>
<dbReference type="VEuPathDB" id="FungiDB:JI435_085000"/>
<evidence type="ECO:0000313" key="3">
    <source>
        <dbReference type="Proteomes" id="UP000663193"/>
    </source>
</evidence>
<organism evidence="2 3">
    <name type="scientific">Phaeosphaeria nodorum (strain SN15 / ATCC MYA-4574 / FGSC 10173)</name>
    <name type="common">Glume blotch fungus</name>
    <name type="synonym">Parastagonospora nodorum</name>
    <dbReference type="NCBI Taxonomy" id="321614"/>
    <lineage>
        <taxon>Eukaryota</taxon>
        <taxon>Fungi</taxon>
        <taxon>Dikarya</taxon>
        <taxon>Ascomycota</taxon>
        <taxon>Pezizomycotina</taxon>
        <taxon>Dothideomycetes</taxon>
        <taxon>Pleosporomycetidae</taxon>
        <taxon>Pleosporales</taxon>
        <taxon>Pleosporineae</taxon>
        <taxon>Phaeosphaeriaceae</taxon>
        <taxon>Parastagonospora</taxon>
    </lineage>
</organism>
<name>A0A7U2I377_PHANO</name>
<sequence length="242" mass="26846">MAEPIPNIQTVKDFAPNNPAFLRCVDRCVQEKRPSTAIDLLLDDLKMQSMEIGLKKMLHKAFYHAVFPYVKQERALKPNRGWKHIIAEIEEGTGIGFTPGFMKKCVEEDTSVQLIHEKLDVLLDHWTKHNPNHAPATQSAGPTILQNQADVQNAAATRGTPNTMPSQYPACGDSLPAEVSVNEPLVTDAMYRSAQQTFAPDACDQNNTNTTPGTVQKAEQGYVDNEATTPALFRWWADDAQS</sequence>
<dbReference type="KEGG" id="pno:SNOG_08500"/>
<keyword evidence="3" id="KW-1185">Reference proteome</keyword>
<dbReference type="RefSeq" id="XP_001798810.1">
    <property type="nucleotide sequence ID" value="XM_001798758.1"/>
</dbReference>
<protein>
    <submittedName>
        <fullName evidence="2">Uncharacterized protein</fullName>
    </submittedName>
</protein>
<feature type="compositionally biased region" description="Polar residues" evidence="1">
    <location>
        <begin position="200"/>
        <end position="214"/>
    </location>
</feature>
<feature type="region of interest" description="Disordered" evidence="1">
    <location>
        <begin position="200"/>
        <end position="219"/>
    </location>
</feature>